<feature type="chain" id="PRO_5043138288" evidence="1">
    <location>
        <begin position="20"/>
        <end position="97"/>
    </location>
</feature>
<organism evidence="4">
    <name type="scientific">Echinostoma caproni</name>
    <dbReference type="NCBI Taxonomy" id="27848"/>
    <lineage>
        <taxon>Eukaryota</taxon>
        <taxon>Metazoa</taxon>
        <taxon>Spiralia</taxon>
        <taxon>Lophotrochozoa</taxon>
        <taxon>Platyhelminthes</taxon>
        <taxon>Trematoda</taxon>
        <taxon>Digenea</taxon>
        <taxon>Plagiorchiida</taxon>
        <taxon>Echinostomata</taxon>
        <taxon>Echinostomatoidea</taxon>
        <taxon>Echinostomatidae</taxon>
        <taxon>Echinostoma</taxon>
    </lineage>
</organism>
<protein>
    <submittedName>
        <fullName evidence="4">Secreted protein</fullName>
    </submittedName>
</protein>
<dbReference type="AlphaFoldDB" id="A0A183B3S5"/>
<evidence type="ECO:0000256" key="1">
    <source>
        <dbReference type="SAM" id="SignalP"/>
    </source>
</evidence>
<reference evidence="4" key="1">
    <citation type="submission" date="2016-06" db="UniProtKB">
        <authorList>
            <consortium name="WormBaseParasite"/>
        </authorList>
    </citation>
    <scope>IDENTIFICATION</scope>
</reference>
<accession>A0A183B3S5</accession>
<dbReference type="EMBL" id="UZAN01056139">
    <property type="protein sequence ID" value="VDP91132.1"/>
    <property type="molecule type" value="Genomic_DNA"/>
</dbReference>
<gene>
    <name evidence="2" type="ORF">ECPE_LOCUS13860</name>
</gene>
<evidence type="ECO:0000313" key="4">
    <source>
        <dbReference type="WBParaSite" id="ECPE_0001390001-mRNA-1"/>
    </source>
</evidence>
<evidence type="ECO:0000313" key="2">
    <source>
        <dbReference type="EMBL" id="VDP91132.1"/>
    </source>
</evidence>
<proteinExistence type="predicted"/>
<reference evidence="2 3" key="2">
    <citation type="submission" date="2018-11" db="EMBL/GenBank/DDBJ databases">
        <authorList>
            <consortium name="Pathogen Informatics"/>
        </authorList>
    </citation>
    <scope>NUCLEOTIDE SEQUENCE [LARGE SCALE GENOMIC DNA]</scope>
    <source>
        <strain evidence="2 3">Egypt</strain>
    </source>
</reference>
<name>A0A183B3S5_9TREM</name>
<keyword evidence="1" id="KW-0732">Signal</keyword>
<feature type="signal peptide" evidence="1">
    <location>
        <begin position="1"/>
        <end position="19"/>
    </location>
</feature>
<dbReference type="OrthoDB" id="10010129at2759"/>
<evidence type="ECO:0000313" key="3">
    <source>
        <dbReference type="Proteomes" id="UP000272942"/>
    </source>
</evidence>
<dbReference type="Proteomes" id="UP000272942">
    <property type="component" value="Unassembled WGS sequence"/>
</dbReference>
<keyword evidence="3" id="KW-1185">Reference proteome</keyword>
<sequence>MGIFKLSFLLSLLQTLTENARNDLMLHFRSLSVVKHMTQQIRLEPKHFLQLANFLGQLANWSQRLMETNIDLCVFCRNNNEPFDVYTSHKGELRDMG</sequence>
<dbReference type="WBParaSite" id="ECPE_0001390001-mRNA-1">
    <property type="protein sequence ID" value="ECPE_0001390001-mRNA-1"/>
    <property type="gene ID" value="ECPE_0001390001"/>
</dbReference>